<dbReference type="InterPro" id="IPR032710">
    <property type="entry name" value="NTF2-like_dom_sf"/>
</dbReference>
<feature type="domain" description="SnoaL-like" evidence="1">
    <location>
        <begin position="6"/>
        <end position="132"/>
    </location>
</feature>
<evidence type="ECO:0000313" key="3">
    <source>
        <dbReference type="Proteomes" id="UP001361239"/>
    </source>
</evidence>
<comment type="caution">
    <text evidence="2">The sequence shown here is derived from an EMBL/GenBank/DDBJ whole genome shotgun (WGS) entry which is preliminary data.</text>
</comment>
<dbReference type="Proteomes" id="UP001361239">
    <property type="component" value="Unassembled WGS sequence"/>
</dbReference>
<evidence type="ECO:0000259" key="1">
    <source>
        <dbReference type="Pfam" id="PF13577"/>
    </source>
</evidence>
<reference evidence="2 3" key="1">
    <citation type="submission" date="2024-03" db="EMBL/GenBank/DDBJ databases">
        <authorList>
            <person name="Jo J.-H."/>
        </authorList>
    </citation>
    <scope>NUCLEOTIDE SEQUENCE [LARGE SCALE GENOMIC DNA]</scope>
    <source>
        <strain evidence="2 3">PS1R-30</strain>
    </source>
</reference>
<dbReference type="Gene3D" id="3.10.450.50">
    <property type="match status" value="1"/>
</dbReference>
<name>A0ABU8S2E4_9SPHN</name>
<dbReference type="EMBL" id="JBBHJZ010000009">
    <property type="protein sequence ID" value="MEJ5979517.1"/>
    <property type="molecule type" value="Genomic_DNA"/>
</dbReference>
<dbReference type="SUPFAM" id="SSF54427">
    <property type="entry name" value="NTF2-like"/>
    <property type="match status" value="1"/>
</dbReference>
<dbReference type="Pfam" id="PF13577">
    <property type="entry name" value="SnoaL_4"/>
    <property type="match status" value="1"/>
</dbReference>
<proteinExistence type="predicted"/>
<dbReference type="RefSeq" id="WP_339589458.1">
    <property type="nucleotide sequence ID" value="NZ_JBBHJZ010000009.1"/>
</dbReference>
<sequence length="153" mass="16791">MNDFHLRDCAAITDLVHTYALHVRSGEGQACCALFTEDAVFEMHVLDPADMSLKLHKRLEGRDAVIGHIAGATSPNARILPMIHNLIVEVDGTQASSTCAMSAVTIPDGIDLFGEYSDSFRFTDRWLFSARRHTILLQRPSGSARHLAGGSER</sequence>
<organism evidence="2 3">
    <name type="scientific">Novosphingobium anseongense</name>
    <dbReference type="NCBI Taxonomy" id="3133436"/>
    <lineage>
        <taxon>Bacteria</taxon>
        <taxon>Pseudomonadati</taxon>
        <taxon>Pseudomonadota</taxon>
        <taxon>Alphaproteobacteria</taxon>
        <taxon>Sphingomonadales</taxon>
        <taxon>Sphingomonadaceae</taxon>
        <taxon>Novosphingobium</taxon>
    </lineage>
</organism>
<dbReference type="InterPro" id="IPR037401">
    <property type="entry name" value="SnoaL-like"/>
</dbReference>
<keyword evidence="3" id="KW-1185">Reference proteome</keyword>
<evidence type="ECO:0000313" key="2">
    <source>
        <dbReference type="EMBL" id="MEJ5979517.1"/>
    </source>
</evidence>
<gene>
    <name evidence="2" type="ORF">WG901_22880</name>
</gene>
<protein>
    <submittedName>
        <fullName evidence="2">Nuclear transport factor 2 family protein</fullName>
    </submittedName>
</protein>
<accession>A0ABU8S2E4</accession>